<gene>
    <name evidence="2" type="ORF">HX893_30750</name>
</gene>
<feature type="region of interest" description="Disordered" evidence="1">
    <location>
        <begin position="40"/>
        <end position="156"/>
    </location>
</feature>
<protein>
    <submittedName>
        <fullName evidence="2">Uncharacterized protein</fullName>
    </submittedName>
</protein>
<dbReference type="EMBL" id="JACASD010000107">
    <property type="protein sequence ID" value="NWE92512.1"/>
    <property type="molecule type" value="Genomic_DNA"/>
</dbReference>
<comment type="caution">
    <text evidence="2">The sequence shown here is derived from an EMBL/GenBank/DDBJ whole genome shotgun (WGS) entry which is preliminary data.</text>
</comment>
<feature type="compositionally biased region" description="Basic residues" evidence="1">
    <location>
        <begin position="142"/>
        <end position="156"/>
    </location>
</feature>
<dbReference type="AlphaFoldDB" id="A0A7Y8G744"/>
<sequence length="156" mass="16826">MTITPDGKLNAKQVTTTPTDVAQQNKLSSDINVTVQVQNCHCPHTDEKNPPQPRHAQPVIPPKVDAQPTPPLVVTPKVDAQPTPPLVVTPKVETKPAPQPAVTPKVDAQPTPPVVTPSIDTKPTPELTSPAPDNLADDFARHSHSRFSRSSLRSRF</sequence>
<evidence type="ECO:0000313" key="3">
    <source>
        <dbReference type="Proteomes" id="UP000585226"/>
    </source>
</evidence>
<evidence type="ECO:0000256" key="1">
    <source>
        <dbReference type="SAM" id="MobiDB-lite"/>
    </source>
</evidence>
<accession>A0A7Y8G744</accession>
<dbReference type="Proteomes" id="UP000585226">
    <property type="component" value="Unassembled WGS sequence"/>
</dbReference>
<organism evidence="2 3">
    <name type="scientific">Pseudomonas reactans</name>
    <dbReference type="NCBI Taxonomy" id="117680"/>
    <lineage>
        <taxon>Bacteria</taxon>
        <taxon>Pseudomonadati</taxon>
        <taxon>Pseudomonadota</taxon>
        <taxon>Gammaproteobacteria</taxon>
        <taxon>Pseudomonadales</taxon>
        <taxon>Pseudomonadaceae</taxon>
        <taxon>Pseudomonas</taxon>
    </lineage>
</organism>
<feature type="compositionally biased region" description="Polar residues" evidence="1">
    <location>
        <begin position="12"/>
        <end position="27"/>
    </location>
</feature>
<name>A0A7Y8G744_9PSED</name>
<feature type="region of interest" description="Disordered" evidence="1">
    <location>
        <begin position="1"/>
        <end position="27"/>
    </location>
</feature>
<evidence type="ECO:0000313" key="2">
    <source>
        <dbReference type="EMBL" id="NWE92512.1"/>
    </source>
</evidence>
<reference evidence="2 3" key="1">
    <citation type="submission" date="2020-04" db="EMBL/GenBank/DDBJ databases">
        <title>Molecular characterization of pseudomonads from Agaricus bisporus reveal novel blotch 2 pathogens in Western Europe.</title>
        <authorList>
            <person name="Taparia T."/>
            <person name="Krijger M."/>
            <person name="Haynes E."/>
            <person name="Elpinstone J.G."/>
            <person name="Noble R."/>
            <person name="Van Der Wolf J."/>
        </authorList>
    </citation>
    <scope>NUCLEOTIDE SEQUENCE [LARGE SCALE GENOMIC DNA]</scope>
    <source>
        <strain evidence="2 3">P8021</strain>
    </source>
</reference>
<proteinExistence type="predicted"/>